<gene>
    <name evidence="1" type="ORF">D779_2073</name>
</gene>
<dbReference type="AlphaFoldDB" id="W9VFR6"/>
<accession>W9VFR6</accession>
<comment type="caution">
    <text evidence="1">The sequence shown here is derived from an EMBL/GenBank/DDBJ whole genome shotgun (WGS) entry which is preliminary data.</text>
</comment>
<reference evidence="1 2" key="1">
    <citation type="submission" date="2012-11" db="EMBL/GenBank/DDBJ databases">
        <title>Genome assembly of Thiorhodococcus sp. AK35.</title>
        <authorList>
            <person name="Nupur N."/>
            <person name="Khatri I."/>
            <person name="Subramanian S."/>
            <person name="Pinnaka A."/>
        </authorList>
    </citation>
    <scope>NUCLEOTIDE SEQUENCE [LARGE SCALE GENOMIC DNA]</scope>
    <source>
        <strain evidence="1 2">AK35</strain>
    </source>
</reference>
<dbReference type="EMBL" id="AONC01000035">
    <property type="protein sequence ID" value="EXJ14867.1"/>
    <property type="molecule type" value="Genomic_DNA"/>
</dbReference>
<dbReference type="Proteomes" id="UP000019460">
    <property type="component" value="Unassembled WGS sequence"/>
</dbReference>
<protein>
    <submittedName>
        <fullName evidence="1">Uncharacterized protein</fullName>
    </submittedName>
</protein>
<organism evidence="1 2">
    <name type="scientific">Imhoffiella purpurea</name>
    <dbReference type="NCBI Taxonomy" id="1249627"/>
    <lineage>
        <taxon>Bacteria</taxon>
        <taxon>Pseudomonadati</taxon>
        <taxon>Pseudomonadota</taxon>
        <taxon>Gammaproteobacteria</taxon>
        <taxon>Chromatiales</taxon>
        <taxon>Chromatiaceae</taxon>
        <taxon>Imhoffiella</taxon>
    </lineage>
</organism>
<evidence type="ECO:0000313" key="1">
    <source>
        <dbReference type="EMBL" id="EXJ14867.1"/>
    </source>
</evidence>
<evidence type="ECO:0000313" key="2">
    <source>
        <dbReference type="Proteomes" id="UP000019460"/>
    </source>
</evidence>
<sequence length="38" mass="4249">MRRHREILPIDAPVDDALADLAPALYLLYGRPFGEDPA</sequence>
<name>W9VFR6_9GAMM</name>
<keyword evidence="2" id="KW-1185">Reference proteome</keyword>
<proteinExistence type="predicted"/>
<dbReference type="STRING" id="1249627.D779_2073"/>